<feature type="repeat" description="PPR" evidence="3">
    <location>
        <begin position="341"/>
        <end position="376"/>
    </location>
</feature>
<name>A0A0K9NUQ6_ZOSMR</name>
<evidence type="ECO:0000313" key="4">
    <source>
        <dbReference type="EMBL" id="KMZ60521.1"/>
    </source>
</evidence>
<dbReference type="PANTHER" id="PTHR47926">
    <property type="entry name" value="PENTATRICOPEPTIDE REPEAT-CONTAINING PROTEIN"/>
    <property type="match status" value="1"/>
</dbReference>
<comment type="caution">
    <text evidence="4">The sequence shown here is derived from an EMBL/GenBank/DDBJ whole genome shotgun (WGS) entry which is preliminary data.</text>
</comment>
<dbReference type="OrthoDB" id="185373at2759"/>
<dbReference type="FunFam" id="1.25.40.10:FF:000348">
    <property type="entry name" value="Pentatricopeptide repeat-containing protein chloroplastic"/>
    <property type="match status" value="1"/>
</dbReference>
<dbReference type="EMBL" id="LFYR01001622">
    <property type="protein sequence ID" value="KMZ60521.1"/>
    <property type="molecule type" value="Genomic_DNA"/>
</dbReference>
<feature type="repeat" description="PPR" evidence="3">
    <location>
        <begin position="208"/>
        <end position="242"/>
    </location>
</feature>
<evidence type="ECO:0000313" key="5">
    <source>
        <dbReference type="Proteomes" id="UP000036987"/>
    </source>
</evidence>
<dbReference type="Pfam" id="PF01535">
    <property type="entry name" value="PPR"/>
    <property type="match status" value="4"/>
</dbReference>
<organism evidence="4 5">
    <name type="scientific">Zostera marina</name>
    <name type="common">Eelgrass</name>
    <dbReference type="NCBI Taxonomy" id="29655"/>
    <lineage>
        <taxon>Eukaryota</taxon>
        <taxon>Viridiplantae</taxon>
        <taxon>Streptophyta</taxon>
        <taxon>Embryophyta</taxon>
        <taxon>Tracheophyta</taxon>
        <taxon>Spermatophyta</taxon>
        <taxon>Magnoliopsida</taxon>
        <taxon>Liliopsida</taxon>
        <taxon>Zosteraceae</taxon>
        <taxon>Zostera</taxon>
    </lineage>
</organism>
<dbReference type="InterPro" id="IPR002885">
    <property type="entry name" value="PPR_rpt"/>
</dbReference>
<gene>
    <name evidence="4" type="ORF">ZOSMA_59G00820</name>
</gene>
<keyword evidence="2" id="KW-0677">Repeat</keyword>
<keyword evidence="5" id="KW-1185">Reference proteome</keyword>
<sequence>MVLPTWVYREMEDRIGFTLKNCSGIVDLKRIHGRITVLSMSQSNFLTTKLVGICGANGEDHYAEKIFKHMEEPKNTFLYNAMVRTYTQCNAYPKALKLYKQMMDFVSLSPDRFTYPFVLKSCTALHLPDLGRQVHSQICRRGWRSVSVVENSLLEMYAKWDHLNEAHALFDEMYERDIVSWNTLLSTYTRLGNMKKARTLFNSIPHRTLISWTVLISGYCSIGCYHEAIEVFHEMQLTNTKPDDIAVVSVLPACAHLGALELGKWVHTFCEKNKLIRKTHVCNALMKMYSKCGCIDQALQLFNSLSSKDVISWSTMISGFAHHGQATEAVEAFTQMDVEPNSITFLALLSACAHAGLLSQGLQFFRSMMNDYGLRPSVEHYGCMVDLLGRSGMINEAMEVIIAMPFAPDAAIWGSLLNASRNYGDLERAITATEMLADLEPDESGNYVILSNVYAAAGRWDGVCKIRKMIRSQNTKRNPGCSSIEVENVVREFVAGDDSGNTQLIEISGILQLLTMQETEKIDDFENWDH</sequence>
<dbReference type="PROSITE" id="PS51375">
    <property type="entry name" value="PPR"/>
    <property type="match status" value="5"/>
</dbReference>
<dbReference type="InterPro" id="IPR046848">
    <property type="entry name" value="E_motif"/>
</dbReference>
<dbReference type="PANTHER" id="PTHR47926:SF415">
    <property type="entry name" value="PENTATRICOPEPTIDE REPEAT-CONTAINING PROTEIN"/>
    <property type="match status" value="1"/>
</dbReference>
<feature type="repeat" description="PPR" evidence="3">
    <location>
        <begin position="177"/>
        <end position="207"/>
    </location>
</feature>
<dbReference type="AlphaFoldDB" id="A0A0K9NUQ6"/>
<evidence type="ECO:0000256" key="1">
    <source>
        <dbReference type="ARBA" id="ARBA00006643"/>
    </source>
</evidence>
<evidence type="ECO:0000256" key="2">
    <source>
        <dbReference type="ARBA" id="ARBA00022737"/>
    </source>
</evidence>
<dbReference type="Proteomes" id="UP000036987">
    <property type="component" value="Unassembled WGS sequence"/>
</dbReference>
<dbReference type="Gene3D" id="1.25.40.10">
    <property type="entry name" value="Tetratricopeptide repeat domain"/>
    <property type="match status" value="3"/>
</dbReference>
<evidence type="ECO:0000256" key="3">
    <source>
        <dbReference type="PROSITE-ProRule" id="PRU00708"/>
    </source>
</evidence>
<dbReference type="Pfam" id="PF20431">
    <property type="entry name" value="E_motif"/>
    <property type="match status" value="1"/>
</dbReference>
<protein>
    <submittedName>
        <fullName evidence="4">Putative Pentatricopeptide repeat-containing protein</fullName>
    </submittedName>
</protein>
<dbReference type="InterPro" id="IPR046960">
    <property type="entry name" value="PPR_At4g14850-like_plant"/>
</dbReference>
<dbReference type="GO" id="GO:0009451">
    <property type="term" value="P:RNA modification"/>
    <property type="evidence" value="ECO:0000318"/>
    <property type="project" value="GO_Central"/>
</dbReference>
<proteinExistence type="inferred from homology"/>
<feature type="repeat" description="PPR" evidence="3">
    <location>
        <begin position="75"/>
        <end position="105"/>
    </location>
</feature>
<dbReference type="GO" id="GO:0003729">
    <property type="term" value="F:mRNA binding"/>
    <property type="evidence" value="ECO:0007669"/>
    <property type="project" value="UniProtKB-ARBA"/>
</dbReference>
<reference evidence="5" key="1">
    <citation type="journal article" date="2016" name="Nature">
        <title>The genome of the seagrass Zostera marina reveals angiosperm adaptation to the sea.</title>
        <authorList>
            <person name="Olsen J.L."/>
            <person name="Rouze P."/>
            <person name="Verhelst B."/>
            <person name="Lin Y.-C."/>
            <person name="Bayer T."/>
            <person name="Collen J."/>
            <person name="Dattolo E."/>
            <person name="De Paoli E."/>
            <person name="Dittami S."/>
            <person name="Maumus F."/>
            <person name="Michel G."/>
            <person name="Kersting A."/>
            <person name="Lauritano C."/>
            <person name="Lohaus R."/>
            <person name="Toepel M."/>
            <person name="Tonon T."/>
            <person name="Vanneste K."/>
            <person name="Amirebrahimi M."/>
            <person name="Brakel J."/>
            <person name="Bostroem C."/>
            <person name="Chovatia M."/>
            <person name="Grimwood J."/>
            <person name="Jenkins J.W."/>
            <person name="Jueterbock A."/>
            <person name="Mraz A."/>
            <person name="Stam W.T."/>
            <person name="Tice H."/>
            <person name="Bornberg-Bauer E."/>
            <person name="Green P.J."/>
            <person name="Pearson G.A."/>
            <person name="Procaccini G."/>
            <person name="Duarte C.M."/>
            <person name="Schmutz J."/>
            <person name="Reusch T.B.H."/>
            <person name="Van de Peer Y."/>
        </authorList>
    </citation>
    <scope>NUCLEOTIDE SEQUENCE [LARGE SCALE GENOMIC DNA]</scope>
    <source>
        <strain evidence="5">cv. Finnish</strain>
    </source>
</reference>
<dbReference type="STRING" id="29655.A0A0K9NUQ6"/>
<dbReference type="InterPro" id="IPR011990">
    <property type="entry name" value="TPR-like_helical_dom_sf"/>
</dbReference>
<feature type="repeat" description="PPR" evidence="3">
    <location>
        <begin position="278"/>
        <end position="312"/>
    </location>
</feature>
<accession>A0A0K9NUQ6</accession>
<dbReference type="Pfam" id="PF13041">
    <property type="entry name" value="PPR_2"/>
    <property type="match status" value="2"/>
</dbReference>
<dbReference type="SUPFAM" id="SSF48452">
    <property type="entry name" value="TPR-like"/>
    <property type="match status" value="1"/>
</dbReference>
<dbReference type="NCBIfam" id="TIGR00756">
    <property type="entry name" value="PPR"/>
    <property type="match status" value="6"/>
</dbReference>
<dbReference type="OMA" id="FRRMQMV"/>
<dbReference type="FunFam" id="1.25.40.10:FF:000690">
    <property type="entry name" value="Pentatricopeptide repeat-containing protein"/>
    <property type="match status" value="1"/>
</dbReference>
<comment type="similarity">
    <text evidence="1">Belongs to the PPR family. PCMP-H subfamily.</text>
</comment>